<reference evidence="1 2" key="1">
    <citation type="submission" date="2019-09" db="EMBL/GenBank/DDBJ databases">
        <title>Actinomadura physcomitrii sp. nov., a novel actinomycete isolated from moss [Physcomitrium sphaericum (Ludw) Fuernr].</title>
        <authorList>
            <person name="Zhuang X."/>
            <person name="Liu C."/>
        </authorList>
    </citation>
    <scope>NUCLEOTIDE SEQUENCE [LARGE SCALE GENOMIC DNA]</scope>
    <source>
        <strain evidence="1 2">HMC1</strain>
    </source>
</reference>
<dbReference type="RefSeq" id="WP_151557127.1">
    <property type="nucleotide sequence ID" value="NZ_WBMT01000001.1"/>
</dbReference>
<proteinExistence type="predicted"/>
<evidence type="ECO:0000313" key="2">
    <source>
        <dbReference type="Proteomes" id="UP000468735"/>
    </source>
</evidence>
<dbReference type="Proteomes" id="UP000468735">
    <property type="component" value="Unassembled WGS sequence"/>
</dbReference>
<dbReference type="SUPFAM" id="SSF51905">
    <property type="entry name" value="FAD/NAD(P)-binding domain"/>
    <property type="match status" value="1"/>
</dbReference>
<dbReference type="AlphaFoldDB" id="A0A6H9Z7P4"/>
<sequence length="133" mass="13044">MDAATDPTRWDVIIIGGGAAGLSAGGYLTRDGMAPGDFVSAGQGGFTRYGGSLARASVIDARRAPDGAIFVAPRPAPHAILTTLGAAKEPASGLVDVDSQGAAGAGSTAAIYMTAWLLGQELPAAVSQDGGAS</sequence>
<protein>
    <submittedName>
        <fullName evidence="1">Uncharacterized protein</fullName>
    </submittedName>
</protein>
<gene>
    <name evidence="1" type="ORF">F8566_01410</name>
</gene>
<organism evidence="1 2">
    <name type="scientific">Actinomadura rudentiformis</name>
    <dbReference type="NCBI Taxonomy" id="359158"/>
    <lineage>
        <taxon>Bacteria</taxon>
        <taxon>Bacillati</taxon>
        <taxon>Actinomycetota</taxon>
        <taxon>Actinomycetes</taxon>
        <taxon>Streptosporangiales</taxon>
        <taxon>Thermomonosporaceae</taxon>
        <taxon>Actinomadura</taxon>
    </lineage>
</organism>
<keyword evidence="2" id="KW-1185">Reference proteome</keyword>
<evidence type="ECO:0000313" key="1">
    <source>
        <dbReference type="EMBL" id="KAB2352376.1"/>
    </source>
</evidence>
<accession>A0A6H9Z7P4</accession>
<comment type="caution">
    <text evidence="1">The sequence shown here is derived from an EMBL/GenBank/DDBJ whole genome shotgun (WGS) entry which is preliminary data.</text>
</comment>
<name>A0A6H9Z7P4_9ACTN</name>
<dbReference type="Gene3D" id="3.50.50.60">
    <property type="entry name" value="FAD/NAD(P)-binding domain"/>
    <property type="match status" value="1"/>
</dbReference>
<dbReference type="EMBL" id="WBMT01000001">
    <property type="protein sequence ID" value="KAB2352376.1"/>
    <property type="molecule type" value="Genomic_DNA"/>
</dbReference>
<dbReference type="InterPro" id="IPR036188">
    <property type="entry name" value="FAD/NAD-bd_sf"/>
</dbReference>